<organism evidence="3 4">
    <name type="scientific">Owenia fusiformis</name>
    <name type="common">Polychaete worm</name>
    <dbReference type="NCBI Taxonomy" id="6347"/>
    <lineage>
        <taxon>Eukaryota</taxon>
        <taxon>Metazoa</taxon>
        <taxon>Spiralia</taxon>
        <taxon>Lophotrochozoa</taxon>
        <taxon>Annelida</taxon>
        <taxon>Polychaeta</taxon>
        <taxon>Sedentaria</taxon>
        <taxon>Canalipalpata</taxon>
        <taxon>Sabellida</taxon>
        <taxon>Oweniida</taxon>
        <taxon>Oweniidae</taxon>
        <taxon>Owenia</taxon>
    </lineage>
</organism>
<evidence type="ECO:0000313" key="4">
    <source>
        <dbReference type="Proteomes" id="UP000749559"/>
    </source>
</evidence>
<protein>
    <recommendedName>
        <fullName evidence="2">Amidase domain-containing protein</fullName>
    </recommendedName>
</protein>
<keyword evidence="4" id="KW-1185">Reference proteome</keyword>
<gene>
    <name evidence="3" type="ORF">OFUS_LOCUS24876</name>
</gene>
<dbReference type="AlphaFoldDB" id="A0A8S4Q548"/>
<feature type="region of interest" description="Disordered" evidence="1">
    <location>
        <begin position="70"/>
        <end position="89"/>
    </location>
</feature>
<feature type="domain" description="Amidase" evidence="2">
    <location>
        <begin position="125"/>
        <end position="455"/>
    </location>
</feature>
<dbReference type="GO" id="GO:0003824">
    <property type="term" value="F:catalytic activity"/>
    <property type="evidence" value="ECO:0007669"/>
    <property type="project" value="InterPro"/>
</dbReference>
<dbReference type="OrthoDB" id="43145at2759"/>
<dbReference type="InterPro" id="IPR000120">
    <property type="entry name" value="Amidase"/>
</dbReference>
<evidence type="ECO:0000256" key="1">
    <source>
        <dbReference type="SAM" id="MobiDB-lite"/>
    </source>
</evidence>
<evidence type="ECO:0000259" key="2">
    <source>
        <dbReference type="Pfam" id="PF01425"/>
    </source>
</evidence>
<comment type="caution">
    <text evidence="3">The sequence shown here is derived from an EMBL/GenBank/DDBJ whole genome shotgun (WGS) entry which is preliminary data.</text>
</comment>
<feature type="region of interest" description="Disordered" evidence="1">
    <location>
        <begin position="124"/>
        <end position="145"/>
    </location>
</feature>
<accession>A0A8S4Q548</accession>
<dbReference type="PANTHER" id="PTHR11895">
    <property type="entry name" value="TRANSAMIDASE"/>
    <property type="match status" value="1"/>
</dbReference>
<dbReference type="Gene3D" id="3.90.1300.10">
    <property type="entry name" value="Amidase signature (AS) domain"/>
    <property type="match status" value="1"/>
</dbReference>
<evidence type="ECO:0000313" key="3">
    <source>
        <dbReference type="EMBL" id="CAH1801053.1"/>
    </source>
</evidence>
<reference evidence="3" key="1">
    <citation type="submission" date="2022-03" db="EMBL/GenBank/DDBJ databases">
        <authorList>
            <person name="Martin C."/>
        </authorList>
    </citation>
    <scope>NUCLEOTIDE SEQUENCE</scope>
</reference>
<feature type="compositionally biased region" description="Low complexity" evidence="1">
    <location>
        <begin position="136"/>
        <end position="145"/>
    </location>
</feature>
<sequence>MMSSENKEDAGIYVSPAINLPTLDQLKSISKGLGLQLTNEELLQHREHMKGAQKAYQRISELVEPTLEVKYPRTPGHRPSKDDNPNNAWTGVGLNLKRSHVSLGGRITGKSQCEDVTLDGNSFTSSLPVTNPADPSRSSGGSSLGSGALLSNGQVDLALGGDSGGSIRIPASWCGIVGLKPTYGLVPYSDSCFLDCTLDHLGPMARTVDDCALLLEVLAGYDGFDSRSLTGRAVPEYSHIGARNSWYEGWVSKEGFDGCEDDVVDVVKATADVLRNAGATVEDISLPMHTDAVCLYAALSEGIYIQSFMGGSMGKSFYPNSITDHYRKAIRTRPFDLPITRQAYALWGEFTRRFYDGKFYGKAQNLCKALTDEYNKALKKVDVLIMPTCQSTARKLPEASFGLTELLREAKGVSKNSPATNITGHPSISVNAGYSKGLPVGAMITGRHHEDATVLRVAKSLESGLKV</sequence>
<dbReference type="Proteomes" id="UP000749559">
    <property type="component" value="Unassembled WGS sequence"/>
</dbReference>
<dbReference type="Pfam" id="PF01425">
    <property type="entry name" value="Amidase"/>
    <property type="match status" value="1"/>
</dbReference>
<dbReference type="InterPro" id="IPR023631">
    <property type="entry name" value="Amidase_dom"/>
</dbReference>
<dbReference type="InterPro" id="IPR036928">
    <property type="entry name" value="AS_sf"/>
</dbReference>
<dbReference type="EMBL" id="CAIIXF020000012">
    <property type="protein sequence ID" value="CAH1801053.1"/>
    <property type="molecule type" value="Genomic_DNA"/>
</dbReference>
<dbReference type="PANTHER" id="PTHR11895:SF170">
    <property type="entry name" value="AMIDASE"/>
    <property type="match status" value="1"/>
</dbReference>
<proteinExistence type="predicted"/>
<name>A0A8S4Q548_OWEFU</name>
<dbReference type="SUPFAM" id="SSF75304">
    <property type="entry name" value="Amidase signature (AS) enzymes"/>
    <property type="match status" value="1"/>
</dbReference>